<evidence type="ECO:0000256" key="3">
    <source>
        <dbReference type="ARBA" id="ARBA00022737"/>
    </source>
</evidence>
<protein>
    <submittedName>
        <fullName evidence="11">Uncharacterized protein</fullName>
    </submittedName>
</protein>
<dbReference type="SUPFAM" id="SSF52058">
    <property type="entry name" value="L domain-like"/>
    <property type="match status" value="1"/>
</dbReference>
<organism evidence="11 12">
    <name type="scientific">Ambrosia artemisiifolia</name>
    <name type="common">Common ragweed</name>
    <dbReference type="NCBI Taxonomy" id="4212"/>
    <lineage>
        <taxon>Eukaryota</taxon>
        <taxon>Viridiplantae</taxon>
        <taxon>Streptophyta</taxon>
        <taxon>Embryophyta</taxon>
        <taxon>Tracheophyta</taxon>
        <taxon>Spermatophyta</taxon>
        <taxon>Magnoliopsida</taxon>
        <taxon>eudicotyledons</taxon>
        <taxon>Gunneridae</taxon>
        <taxon>Pentapetalae</taxon>
        <taxon>asterids</taxon>
        <taxon>campanulids</taxon>
        <taxon>Asterales</taxon>
        <taxon>Asteraceae</taxon>
        <taxon>Asteroideae</taxon>
        <taxon>Heliantheae alliance</taxon>
        <taxon>Heliantheae</taxon>
        <taxon>Ambrosia</taxon>
    </lineage>
</organism>
<accession>A0AAD5C9R2</accession>
<feature type="domain" description="Disease resistance N-terminal" evidence="8">
    <location>
        <begin position="10"/>
        <end position="96"/>
    </location>
</feature>
<comment type="caution">
    <text evidence="11">The sequence shown here is derived from an EMBL/GenBank/DDBJ whole genome shotgun (WGS) entry which is preliminary data.</text>
</comment>
<feature type="domain" description="Disease resistance protein winged helix" evidence="9">
    <location>
        <begin position="443"/>
        <end position="515"/>
    </location>
</feature>
<evidence type="ECO:0000259" key="8">
    <source>
        <dbReference type="Pfam" id="PF18052"/>
    </source>
</evidence>
<dbReference type="InterPro" id="IPR027417">
    <property type="entry name" value="P-loop_NTPase"/>
</dbReference>
<dbReference type="Gene3D" id="1.10.8.430">
    <property type="entry name" value="Helical domain of apoptotic protease-activating factors"/>
    <property type="match status" value="1"/>
</dbReference>
<feature type="domain" description="R13L1/DRL21-like LRR repeat region" evidence="10">
    <location>
        <begin position="694"/>
        <end position="823"/>
    </location>
</feature>
<keyword evidence="4" id="KW-0547">Nucleotide-binding</keyword>
<dbReference type="Proteomes" id="UP001206925">
    <property type="component" value="Unassembled WGS sequence"/>
</dbReference>
<dbReference type="GO" id="GO:0043531">
    <property type="term" value="F:ADP binding"/>
    <property type="evidence" value="ECO:0007669"/>
    <property type="project" value="InterPro"/>
</dbReference>
<dbReference type="InterPro" id="IPR042197">
    <property type="entry name" value="Apaf_helical"/>
</dbReference>
<dbReference type="EMBL" id="JAMZMK010008920">
    <property type="protein sequence ID" value="KAI7737943.1"/>
    <property type="molecule type" value="Genomic_DNA"/>
</dbReference>
<dbReference type="InterPro" id="IPR001611">
    <property type="entry name" value="Leu-rich_rpt"/>
</dbReference>
<dbReference type="Pfam" id="PF23559">
    <property type="entry name" value="WHD_DRP"/>
    <property type="match status" value="1"/>
</dbReference>
<keyword evidence="5" id="KW-0611">Plant defense</keyword>
<dbReference type="Pfam" id="PF00931">
    <property type="entry name" value="NB-ARC"/>
    <property type="match status" value="1"/>
</dbReference>
<keyword evidence="3" id="KW-0677">Repeat</keyword>
<evidence type="ECO:0000256" key="1">
    <source>
        <dbReference type="ARBA" id="ARBA00008894"/>
    </source>
</evidence>
<dbReference type="GO" id="GO:0005524">
    <property type="term" value="F:ATP binding"/>
    <property type="evidence" value="ECO:0007669"/>
    <property type="project" value="UniProtKB-KW"/>
</dbReference>
<evidence type="ECO:0000256" key="6">
    <source>
        <dbReference type="ARBA" id="ARBA00022840"/>
    </source>
</evidence>
<dbReference type="GO" id="GO:0051707">
    <property type="term" value="P:response to other organism"/>
    <property type="evidence" value="ECO:0007669"/>
    <property type="project" value="UniProtKB-ARBA"/>
</dbReference>
<dbReference type="InterPro" id="IPR032675">
    <property type="entry name" value="LRR_dom_sf"/>
</dbReference>
<reference evidence="11" key="1">
    <citation type="submission" date="2022-06" db="EMBL/GenBank/DDBJ databases">
        <title>Uncovering the hologenomic basis of an extraordinary plant invasion.</title>
        <authorList>
            <person name="Bieker V.C."/>
            <person name="Martin M.D."/>
            <person name="Gilbert T."/>
            <person name="Hodgins K."/>
            <person name="Battlay P."/>
            <person name="Petersen B."/>
            <person name="Wilson J."/>
        </authorList>
    </citation>
    <scope>NUCLEOTIDE SEQUENCE</scope>
    <source>
        <strain evidence="11">AA19_3_7</strain>
        <tissue evidence="11">Leaf</tissue>
    </source>
</reference>
<dbReference type="InterPro" id="IPR058922">
    <property type="entry name" value="WHD_DRP"/>
</dbReference>
<dbReference type="PANTHER" id="PTHR36766:SF47">
    <property type="entry name" value="NB-ARC DOMAIN-CONTAINING PROTEIN"/>
    <property type="match status" value="1"/>
</dbReference>
<name>A0AAD5C9R2_AMBAR</name>
<evidence type="ECO:0000259" key="10">
    <source>
        <dbReference type="Pfam" id="PF25019"/>
    </source>
</evidence>
<dbReference type="FunFam" id="1.10.10.10:FF:000322">
    <property type="entry name" value="Probable disease resistance protein At1g63360"/>
    <property type="match status" value="1"/>
</dbReference>
<dbReference type="GO" id="GO:0006952">
    <property type="term" value="P:defense response"/>
    <property type="evidence" value="ECO:0007669"/>
    <property type="project" value="UniProtKB-KW"/>
</dbReference>
<evidence type="ECO:0000256" key="4">
    <source>
        <dbReference type="ARBA" id="ARBA00022741"/>
    </source>
</evidence>
<feature type="domain" description="NB-ARC" evidence="7">
    <location>
        <begin position="196"/>
        <end position="358"/>
    </location>
</feature>
<dbReference type="Pfam" id="PF13855">
    <property type="entry name" value="LRR_8"/>
    <property type="match status" value="1"/>
</dbReference>
<evidence type="ECO:0000259" key="9">
    <source>
        <dbReference type="Pfam" id="PF23559"/>
    </source>
</evidence>
<evidence type="ECO:0000313" key="12">
    <source>
        <dbReference type="Proteomes" id="UP001206925"/>
    </source>
</evidence>
<dbReference type="Pfam" id="PF25019">
    <property type="entry name" value="LRR_R13L1-DRL21"/>
    <property type="match status" value="1"/>
</dbReference>
<dbReference type="AlphaFoldDB" id="A0AAD5C9R2"/>
<proteinExistence type="inferred from homology"/>
<dbReference type="Pfam" id="PF18052">
    <property type="entry name" value="Rx_N"/>
    <property type="match status" value="1"/>
</dbReference>
<dbReference type="InterPro" id="IPR002182">
    <property type="entry name" value="NB-ARC"/>
</dbReference>
<evidence type="ECO:0000259" key="7">
    <source>
        <dbReference type="Pfam" id="PF00931"/>
    </source>
</evidence>
<dbReference type="Gene3D" id="3.40.50.300">
    <property type="entry name" value="P-loop containing nucleotide triphosphate hydrolases"/>
    <property type="match status" value="1"/>
</dbReference>
<dbReference type="InterPro" id="IPR036388">
    <property type="entry name" value="WH-like_DNA-bd_sf"/>
</dbReference>
<gene>
    <name evidence="11" type="ORF">M8C21_015136</name>
</gene>
<evidence type="ECO:0000313" key="11">
    <source>
        <dbReference type="EMBL" id="KAI7737943.1"/>
    </source>
</evidence>
<dbReference type="SUPFAM" id="SSF52540">
    <property type="entry name" value="P-loop containing nucleoside triphosphate hydrolases"/>
    <property type="match status" value="1"/>
</dbReference>
<keyword evidence="12" id="KW-1185">Reference proteome</keyword>
<evidence type="ECO:0000256" key="5">
    <source>
        <dbReference type="ARBA" id="ARBA00022821"/>
    </source>
</evidence>
<evidence type="ECO:0000256" key="2">
    <source>
        <dbReference type="ARBA" id="ARBA00022614"/>
    </source>
</evidence>
<keyword evidence="2" id="KW-0433">Leucine-rich repeat</keyword>
<dbReference type="Gene3D" id="1.20.5.4130">
    <property type="match status" value="1"/>
</dbReference>
<comment type="similarity">
    <text evidence="1">Belongs to the disease resistance NB-LRR family.</text>
</comment>
<dbReference type="Gene3D" id="3.80.10.10">
    <property type="entry name" value="Ribonuclease Inhibitor"/>
    <property type="match status" value="2"/>
</dbReference>
<dbReference type="PANTHER" id="PTHR36766">
    <property type="entry name" value="PLANT BROAD-SPECTRUM MILDEW RESISTANCE PROTEIN RPW8"/>
    <property type="match status" value="1"/>
</dbReference>
<dbReference type="InterPro" id="IPR041118">
    <property type="entry name" value="Rx_N"/>
</dbReference>
<sequence length="923" mass="106411">MGDAAVSALVNEVVGRLTPVAIQEFGLLWGFKNDILTLKNDFTNIQAVLQDAEEKHFREKEVELWLKSLRSASLMVENVLDDVSTAALLQRLHKKRGLKYKVRAFFSLDHNQLMYRVRIAHKVKVIRRNLDAIKTKRFELGLTPGAISHVVMDVVGEMPHRETSSLIHDSSIIYGRNEEMEMLTEKICDKDIGKYENGEIRVHGIWGMGGMGKTTLAQLVYNHQRVDQYFELRCWVYISENFQVKEAMKKIIESSDKCGCTLTQLETLQESLQSKLRGKKFLIVLDDVWIEDDENGKNMWEELRKTLSCGEEESIVLMTTRSQTTCQMFAKVPELQHNLECLSDEDSWLLFEKLAFAEGREGDTISELKPIGMEIVEKCKGMPLALKTLGSLMWSKRSISDWQHVKDNNIWELDEIKVLPAILKLSYDNLAPHSKRCFAYCCLFLKGYELKKDVVIRLWVSNGFITPRGETNLYVIAEEIFNCLVWRSFFQVIKGNKYFGEIDMYKMHDLMHDMAQHVMRHDCLIMEPGKDVIIPNEVLHLSSSYPNFLFSSKDLGKLTSLRSIFMFNEEYECSIKQNFNHEYLRVLYLCGIGLKTLPESICKLKHLKDLNLSNSRIEVLPESIIYLQNLQVLLLHSCRYVHKLPEGLRYLGNLQCLDIRGCDSLLHLPVGIKELTSLRRLPKFPVGKKIGAKIGELKNLNLLEGKLSISRLENVGGLSEAKSANLKCKTNLSVLDLRWSNISKEESRLEMFACDEKVLEGLEPNMCLKGLQIFYYMGKVISPSWMANLRNLVEIEFFHCNKCEYIPPLGRLPNLRVIGLWGMDSLKCFHDNNTNMFPCLEVLNISYCPRLVSLPSNFPKLKVLELKHCMELVSLPDEIQTFIDLNELFIYNCKHLSERYEKELGVDWPKISHIPRITIVLPR</sequence>
<dbReference type="InterPro" id="IPR056789">
    <property type="entry name" value="LRR_R13L1-DRL21"/>
</dbReference>
<dbReference type="PRINTS" id="PR00364">
    <property type="entry name" value="DISEASERSIST"/>
</dbReference>
<dbReference type="Gene3D" id="1.10.10.10">
    <property type="entry name" value="Winged helix-like DNA-binding domain superfamily/Winged helix DNA-binding domain"/>
    <property type="match status" value="1"/>
</dbReference>
<keyword evidence="6" id="KW-0067">ATP-binding</keyword>